<name>A0AAU6RKD0_9STAP</name>
<evidence type="ECO:0000313" key="1">
    <source>
        <dbReference type="EMBL" id="WZE70119.1"/>
    </source>
</evidence>
<dbReference type="KEGG" id="mpsh:QA539_06105"/>
<reference evidence="1 2" key="1">
    <citation type="submission" date="2023-04" db="EMBL/GenBank/DDBJ databases">
        <title>Macrococci isolated from food, foodproducing animals, and human clinical materials.</title>
        <authorList>
            <person name="Maslanova I."/>
            <person name="Svec P."/>
            <person name="Sedlacek I."/>
            <person name="Novakova D."/>
            <person name="Keller J.E."/>
            <person name="Schwendener S."/>
            <person name="Finstrlova A."/>
            <person name="Botka T."/>
            <person name="Kovarovic V."/>
            <person name="Petras P."/>
            <person name="Perreten V."/>
            <person name="Pantucek R."/>
        </authorList>
    </citation>
    <scope>NUCLEOTIDE SEQUENCE [LARGE SCALE GENOMIC DNA]</scope>
    <source>
        <strain evidence="1 2">CCM 8659</strain>
    </source>
</reference>
<evidence type="ECO:0008006" key="3">
    <source>
        <dbReference type="Google" id="ProtNLM"/>
    </source>
</evidence>
<evidence type="ECO:0000313" key="2">
    <source>
        <dbReference type="Proteomes" id="UP001465447"/>
    </source>
</evidence>
<dbReference type="AlphaFoldDB" id="A0AAU6RKD0"/>
<proteinExistence type="predicted"/>
<dbReference type="EMBL" id="CP124591">
    <property type="protein sequence ID" value="WZE70119.1"/>
    <property type="molecule type" value="Genomic_DNA"/>
</dbReference>
<dbReference type="RefSeq" id="WP_419894977.1">
    <property type="nucleotide sequence ID" value="NZ_CP124591.1"/>
</dbReference>
<dbReference type="Proteomes" id="UP001465447">
    <property type="component" value="Chromosome"/>
</dbReference>
<accession>A0AAU6RKD0</accession>
<gene>
    <name evidence="1" type="ORF">QA539_06105</name>
</gene>
<keyword evidence="2" id="KW-1185">Reference proteome</keyword>
<organism evidence="1 2">
    <name type="scientific">Macrococcus psychrotolerans</name>
    <dbReference type="NCBI Taxonomy" id="3039389"/>
    <lineage>
        <taxon>Bacteria</taxon>
        <taxon>Bacillati</taxon>
        <taxon>Bacillota</taxon>
        <taxon>Bacilli</taxon>
        <taxon>Bacillales</taxon>
        <taxon>Staphylococcaceae</taxon>
        <taxon>Macrococcus</taxon>
    </lineage>
</organism>
<protein>
    <recommendedName>
        <fullName evidence="3">4-hydroxythreonine-4-phosphate dehydrogenase</fullName>
    </recommendedName>
</protein>
<sequence>MNLTMSSELIVMLTYDDFTVKNANEIFEACVDSKAKYWGCKDKGLPLEDMKLLFRVMKEHGKTTCLEVVEYTEKESLEAAKLAAICECDILMGTVYYDSIHNFCNKNQIKYMPFIGEVTNRPSVLSGEIDSIIQQAQSYIDKGVYGLDLLGYRYNGDAKTLISAVVNSVDAPICVAGSIDSFERLDEIKIISPWTFTIGSAFFDNKFNGSFKEQIDIVCDYINQ</sequence>